<comment type="subcellular location">
    <subcellularLocation>
        <location evidence="1">Cell outer membrane</location>
    </subcellularLocation>
</comment>
<dbReference type="AlphaFoldDB" id="A0A2W4YNZ5"/>
<dbReference type="NCBIfam" id="TIGR01782">
    <property type="entry name" value="TonB-Xanth-Caul"/>
    <property type="match status" value="1"/>
</dbReference>
<organism evidence="5 6">
    <name type="scientific">Sphingomonas taxi</name>
    <dbReference type="NCBI Taxonomy" id="1549858"/>
    <lineage>
        <taxon>Bacteria</taxon>
        <taxon>Pseudomonadati</taxon>
        <taxon>Pseudomonadota</taxon>
        <taxon>Alphaproteobacteria</taxon>
        <taxon>Sphingomonadales</taxon>
        <taxon>Sphingomonadaceae</taxon>
        <taxon>Sphingomonas</taxon>
    </lineage>
</organism>
<dbReference type="Pfam" id="PF07715">
    <property type="entry name" value="Plug"/>
    <property type="match status" value="1"/>
</dbReference>
<feature type="non-terminal residue" evidence="5">
    <location>
        <position position="525"/>
    </location>
</feature>
<dbReference type="InterPro" id="IPR012910">
    <property type="entry name" value="Plug_dom"/>
</dbReference>
<evidence type="ECO:0000256" key="2">
    <source>
        <dbReference type="ARBA" id="ARBA00023136"/>
    </source>
</evidence>
<evidence type="ECO:0000259" key="4">
    <source>
        <dbReference type="Pfam" id="PF07715"/>
    </source>
</evidence>
<protein>
    <submittedName>
        <fullName evidence="5">TonB-dependent receptor</fullName>
    </submittedName>
</protein>
<name>A0A2W4YNZ5_9SPHN</name>
<feature type="non-terminal residue" evidence="5">
    <location>
        <position position="1"/>
    </location>
</feature>
<evidence type="ECO:0000313" key="6">
    <source>
        <dbReference type="Proteomes" id="UP000249555"/>
    </source>
</evidence>
<dbReference type="PANTHER" id="PTHR40980:SF3">
    <property type="entry name" value="TONB-DEPENDENT RECEPTOR-LIKE BETA-BARREL DOMAIN-CONTAINING PROTEIN"/>
    <property type="match status" value="1"/>
</dbReference>
<dbReference type="GO" id="GO:0009279">
    <property type="term" value="C:cell outer membrane"/>
    <property type="evidence" value="ECO:0007669"/>
    <property type="project" value="UniProtKB-SubCell"/>
</dbReference>
<keyword evidence="3" id="KW-0998">Cell outer membrane</keyword>
<sequence length="525" mass="56826">DRRAAGTSVVSETQTSIAPTTYAAATPPASEAATGYDGVPTGGEVVVTGFRESLAKAQELKKAATGTVDVIVAQDIAAFPDQNLAEALQRVAGVAITRDSGEGRQISLRGLGAEFTRTHLNGMEVLTNTASGLDSRGGVSRGRSFDYSVFASELFNQVTVEKSFSAEQDEGGIGGTIGLRTAKPFDYAGLTAVVSAKGQVNEHTDKLTPRAVGLVSNRWGDFGALVSVAYSSADTIEYGFRNVNWSQINFGANNVGPNVSAELRDKLVNAKGADRVWSSRQQTYATWFAKRERLGITGALQYKPDERTDVTLDVLYGKLSNDRNNTALGSGGTNGVAANDIRGTQVITDLTLDKHNSIVAASFDNVDFRNEARLGEDDTEFWQVALNGRTDITDNLQISGLAGWSKSKFLATYDQTWLETVGKSYSFDVNVDRPRTHYGFDITDPATGWNVQQMETRADLIESEFYNAEGELAWRVGEGSTLKVGGSFKQFENSAWQRRKTYIYEDKPGVPQVPTRLTPHSSIMP</sequence>
<dbReference type="Gene3D" id="2.170.130.10">
    <property type="entry name" value="TonB-dependent receptor, plug domain"/>
    <property type="match status" value="1"/>
</dbReference>
<reference evidence="5 6" key="1">
    <citation type="submission" date="2017-08" db="EMBL/GenBank/DDBJ databases">
        <title>Infants hospitalized years apart are colonized by the same room-sourced microbial strains.</title>
        <authorList>
            <person name="Brooks B."/>
            <person name="Olm M.R."/>
            <person name="Firek B.A."/>
            <person name="Baker R."/>
            <person name="Thomas B.C."/>
            <person name="Morowitz M.J."/>
            <person name="Banfield J.F."/>
        </authorList>
    </citation>
    <scope>NUCLEOTIDE SEQUENCE [LARGE SCALE GENOMIC DNA]</scope>
    <source>
        <strain evidence="5">S2_018_000_R3_119</strain>
    </source>
</reference>
<dbReference type="Proteomes" id="UP000249555">
    <property type="component" value="Unassembled WGS sequence"/>
</dbReference>
<accession>A0A2W4YNZ5</accession>
<keyword evidence="5" id="KW-0675">Receptor</keyword>
<feature type="domain" description="TonB-dependent receptor plug" evidence="4">
    <location>
        <begin position="62"/>
        <end position="176"/>
    </location>
</feature>
<evidence type="ECO:0000256" key="1">
    <source>
        <dbReference type="ARBA" id="ARBA00004442"/>
    </source>
</evidence>
<keyword evidence="2" id="KW-0472">Membrane</keyword>
<dbReference type="InterPro" id="IPR036942">
    <property type="entry name" value="Beta-barrel_TonB_sf"/>
</dbReference>
<proteinExistence type="predicted"/>
<dbReference type="PANTHER" id="PTHR40980">
    <property type="entry name" value="PLUG DOMAIN-CONTAINING PROTEIN"/>
    <property type="match status" value="1"/>
</dbReference>
<evidence type="ECO:0000313" key="5">
    <source>
        <dbReference type="EMBL" id="PZO71394.1"/>
    </source>
</evidence>
<gene>
    <name evidence="5" type="ORF">DI640_14435</name>
</gene>
<dbReference type="EMBL" id="QFMX01000064">
    <property type="protein sequence ID" value="PZO71394.1"/>
    <property type="molecule type" value="Genomic_DNA"/>
</dbReference>
<dbReference type="InterPro" id="IPR037066">
    <property type="entry name" value="Plug_dom_sf"/>
</dbReference>
<evidence type="ECO:0000256" key="3">
    <source>
        <dbReference type="ARBA" id="ARBA00023237"/>
    </source>
</evidence>
<comment type="caution">
    <text evidence="5">The sequence shown here is derived from an EMBL/GenBank/DDBJ whole genome shotgun (WGS) entry which is preliminary data.</text>
</comment>
<dbReference type="InterPro" id="IPR010104">
    <property type="entry name" value="TonB_rcpt_bac"/>
</dbReference>
<dbReference type="SUPFAM" id="SSF56935">
    <property type="entry name" value="Porins"/>
    <property type="match status" value="1"/>
</dbReference>
<dbReference type="Gene3D" id="2.40.170.20">
    <property type="entry name" value="TonB-dependent receptor, beta-barrel domain"/>
    <property type="match status" value="1"/>
</dbReference>